<evidence type="ECO:0000256" key="1">
    <source>
        <dbReference type="ARBA" id="ARBA00004886"/>
    </source>
</evidence>
<name>A0AA35T4X6_GEOBA</name>
<comment type="caution">
    <text evidence="7">The sequence shown here is derived from an EMBL/GenBank/DDBJ whole genome shotgun (WGS) entry which is preliminary data.</text>
</comment>
<dbReference type="HAMAP" id="MF_00653">
    <property type="entry name" value="PQQ_syn_PqqB"/>
    <property type="match status" value="1"/>
</dbReference>
<proteinExistence type="inferred from homology"/>
<organism evidence="7 8">
    <name type="scientific">Geodia barretti</name>
    <name type="common">Barrett's horny sponge</name>
    <dbReference type="NCBI Taxonomy" id="519541"/>
    <lineage>
        <taxon>Eukaryota</taxon>
        <taxon>Metazoa</taxon>
        <taxon>Porifera</taxon>
        <taxon>Demospongiae</taxon>
        <taxon>Heteroscleromorpha</taxon>
        <taxon>Tetractinellida</taxon>
        <taxon>Astrophorina</taxon>
        <taxon>Geodiidae</taxon>
        <taxon>Geodia</taxon>
    </lineage>
</organism>
<evidence type="ECO:0000313" key="7">
    <source>
        <dbReference type="EMBL" id="CAI8041314.1"/>
    </source>
</evidence>
<keyword evidence="8" id="KW-1185">Reference proteome</keyword>
<evidence type="ECO:0000256" key="5">
    <source>
        <dbReference type="ARBA" id="ARBA00022905"/>
    </source>
</evidence>
<dbReference type="InterPro" id="IPR001279">
    <property type="entry name" value="Metallo-B-lactamas"/>
</dbReference>
<gene>
    <name evidence="7" type="ORF">GBAR_LOCUS22973</name>
</gene>
<dbReference type="PANTHER" id="PTHR42663">
    <property type="entry name" value="HYDROLASE C777.06C-RELATED-RELATED"/>
    <property type="match status" value="1"/>
</dbReference>
<dbReference type="Gene3D" id="3.60.15.10">
    <property type="entry name" value="Ribonuclease Z/Hydroxyacylglutathione hydrolase-like"/>
    <property type="match status" value="1"/>
</dbReference>
<dbReference type="AlphaFoldDB" id="A0AA35T4X6"/>
<evidence type="ECO:0000256" key="3">
    <source>
        <dbReference type="ARBA" id="ARBA00015084"/>
    </source>
</evidence>
<dbReference type="InterPro" id="IPR011842">
    <property type="entry name" value="PQQ_synth_PqqB"/>
</dbReference>
<dbReference type="SUPFAM" id="SSF56281">
    <property type="entry name" value="Metallo-hydrolase/oxidoreductase"/>
    <property type="match status" value="1"/>
</dbReference>
<evidence type="ECO:0000313" key="8">
    <source>
        <dbReference type="Proteomes" id="UP001174909"/>
    </source>
</evidence>
<comment type="similarity">
    <text evidence="2">Belongs to the PqqB family.</text>
</comment>
<dbReference type="Proteomes" id="UP001174909">
    <property type="component" value="Unassembled WGS sequence"/>
</dbReference>
<keyword evidence="5" id="KW-0884">PQQ biosynthesis</keyword>
<comment type="pathway">
    <text evidence="1">Cofactor biosynthesis; pyrroloquinoline quinone biosynthesis.</text>
</comment>
<dbReference type="NCBIfam" id="TIGR02108">
    <property type="entry name" value="PQQ_syn_pqqB"/>
    <property type="match status" value="1"/>
</dbReference>
<dbReference type="Pfam" id="PF12706">
    <property type="entry name" value="Lactamase_B_2"/>
    <property type="match status" value="1"/>
</dbReference>
<protein>
    <recommendedName>
        <fullName evidence="3">Coenzyme PQQ synthesis protein B</fullName>
    </recommendedName>
</protein>
<evidence type="ECO:0000256" key="4">
    <source>
        <dbReference type="ARBA" id="ARBA00022448"/>
    </source>
</evidence>
<evidence type="ECO:0000259" key="6">
    <source>
        <dbReference type="Pfam" id="PF12706"/>
    </source>
</evidence>
<dbReference type="PANTHER" id="PTHR42663:SF7">
    <property type="entry name" value="COENZYME PQQ SYNTHESIS PROTEIN B"/>
    <property type="match status" value="1"/>
</dbReference>
<evidence type="ECO:0000256" key="2">
    <source>
        <dbReference type="ARBA" id="ARBA00008481"/>
    </source>
</evidence>
<sequence length="304" mass="33102">MRIHVLGSAAGGGFPQWNCNCSNCSRLRQGNIKATARTQSSIAVSSDGIDWVLFNASPDIRTQLEAFPAMQPARSLRDTGIVGIVLIDSQIDHTTGLLVLREGQPLNIYCTDMVHQDLTTGHPLFNVLGHYCGVNWHSVPLEAGADFMIDGVEGLRFTAVPLSSKAPPYSPHRHDPHLGDNISVRVEDLRSGKNLYYAPGLGKIEPHILPYMKEADCLMVDGTFWRDDEMVIAGLGKKLASDMGHLPQSGDDGMLSVLASLQRPRKILIHINNSNPILDEESPERAIVAKAGVEVAHDGMDITL</sequence>
<keyword evidence="4" id="KW-0813">Transport</keyword>
<feature type="domain" description="Metallo-beta-lactamase" evidence="6">
    <location>
        <begin position="51"/>
        <end position="271"/>
    </location>
</feature>
<dbReference type="InterPro" id="IPR036866">
    <property type="entry name" value="RibonucZ/Hydroxyglut_hydro"/>
</dbReference>
<reference evidence="7" key="1">
    <citation type="submission" date="2023-03" db="EMBL/GenBank/DDBJ databases">
        <authorList>
            <person name="Steffen K."/>
            <person name="Cardenas P."/>
        </authorList>
    </citation>
    <scope>NUCLEOTIDE SEQUENCE</scope>
</reference>
<accession>A0AA35T4X6</accession>
<dbReference type="CDD" id="cd16274">
    <property type="entry name" value="PQQB-like_MBL-fold"/>
    <property type="match status" value="1"/>
</dbReference>
<dbReference type="EMBL" id="CASHTH010003178">
    <property type="protein sequence ID" value="CAI8041314.1"/>
    <property type="molecule type" value="Genomic_DNA"/>
</dbReference>